<gene>
    <name evidence="2" type="ORF">PENTCL1PPCAC_25156</name>
</gene>
<feature type="compositionally biased region" description="Low complexity" evidence="1">
    <location>
        <begin position="8"/>
        <end position="19"/>
    </location>
</feature>
<name>A0AAV5U9A5_9BILA</name>
<reference evidence="2" key="1">
    <citation type="submission" date="2023-10" db="EMBL/GenBank/DDBJ databases">
        <title>Genome assembly of Pristionchus species.</title>
        <authorList>
            <person name="Yoshida K."/>
            <person name="Sommer R.J."/>
        </authorList>
    </citation>
    <scope>NUCLEOTIDE SEQUENCE</scope>
    <source>
        <strain evidence="2">RS0144</strain>
    </source>
</reference>
<protein>
    <submittedName>
        <fullName evidence="2">Uncharacterized protein</fullName>
    </submittedName>
</protein>
<dbReference type="EMBL" id="BTSX01000006">
    <property type="protein sequence ID" value="GMT02982.1"/>
    <property type="molecule type" value="Genomic_DNA"/>
</dbReference>
<accession>A0AAV5U9A5</accession>
<keyword evidence="3" id="KW-1185">Reference proteome</keyword>
<proteinExistence type="predicted"/>
<organism evidence="2 3">
    <name type="scientific">Pristionchus entomophagus</name>
    <dbReference type="NCBI Taxonomy" id="358040"/>
    <lineage>
        <taxon>Eukaryota</taxon>
        <taxon>Metazoa</taxon>
        <taxon>Ecdysozoa</taxon>
        <taxon>Nematoda</taxon>
        <taxon>Chromadorea</taxon>
        <taxon>Rhabditida</taxon>
        <taxon>Rhabditina</taxon>
        <taxon>Diplogasteromorpha</taxon>
        <taxon>Diplogasteroidea</taxon>
        <taxon>Neodiplogasteridae</taxon>
        <taxon>Pristionchus</taxon>
    </lineage>
</organism>
<feature type="region of interest" description="Disordered" evidence="1">
    <location>
        <begin position="1"/>
        <end position="65"/>
    </location>
</feature>
<sequence>VSDHILASSSSPHSSTSTPDDFKRIMRRAQELVDPNYKEPPLPVPYHPAIKSARERKKTKKLVKHQSIYEDTTQVNYTDMRERYQPESSDDEAMVNLDVAPPSVIDEDDSSLGIEHLMRDAKSDIYYNPVMHNSRDETVFRDEEDDFISRDIDLALQRQLSVESHSSFTIHQPRSRPPGFERDLFEGSLDIPDLPFP</sequence>
<evidence type="ECO:0000256" key="1">
    <source>
        <dbReference type="SAM" id="MobiDB-lite"/>
    </source>
</evidence>
<feature type="compositionally biased region" description="Basic and acidic residues" evidence="1">
    <location>
        <begin position="20"/>
        <end position="31"/>
    </location>
</feature>
<feature type="compositionally biased region" description="Basic residues" evidence="1">
    <location>
        <begin position="54"/>
        <end position="64"/>
    </location>
</feature>
<feature type="non-terminal residue" evidence="2">
    <location>
        <position position="1"/>
    </location>
</feature>
<dbReference type="AlphaFoldDB" id="A0AAV5U9A5"/>
<feature type="region of interest" description="Disordered" evidence="1">
    <location>
        <begin position="164"/>
        <end position="197"/>
    </location>
</feature>
<feature type="non-terminal residue" evidence="2">
    <location>
        <position position="197"/>
    </location>
</feature>
<evidence type="ECO:0000313" key="2">
    <source>
        <dbReference type="EMBL" id="GMT02982.1"/>
    </source>
</evidence>
<evidence type="ECO:0000313" key="3">
    <source>
        <dbReference type="Proteomes" id="UP001432027"/>
    </source>
</evidence>
<comment type="caution">
    <text evidence="2">The sequence shown here is derived from an EMBL/GenBank/DDBJ whole genome shotgun (WGS) entry which is preliminary data.</text>
</comment>
<dbReference type="Proteomes" id="UP001432027">
    <property type="component" value="Unassembled WGS sequence"/>
</dbReference>